<feature type="repeat" description="TPR" evidence="1">
    <location>
        <begin position="45"/>
        <end position="78"/>
    </location>
</feature>
<dbReference type="InterPro" id="IPR011990">
    <property type="entry name" value="TPR-like_helical_dom_sf"/>
</dbReference>
<dbReference type="Pfam" id="PF14559">
    <property type="entry name" value="TPR_19"/>
    <property type="match status" value="1"/>
</dbReference>
<dbReference type="SUPFAM" id="SSF48452">
    <property type="entry name" value="TPR-like"/>
    <property type="match status" value="1"/>
</dbReference>
<dbReference type="PROSITE" id="PS51257">
    <property type="entry name" value="PROKAR_LIPOPROTEIN"/>
    <property type="match status" value="1"/>
</dbReference>
<dbReference type="PROSITE" id="PS50005">
    <property type="entry name" value="TPR"/>
    <property type="match status" value="1"/>
</dbReference>
<dbReference type="SMART" id="SM00028">
    <property type="entry name" value="TPR"/>
    <property type="match status" value="2"/>
</dbReference>
<dbReference type="Pfam" id="PF13432">
    <property type="entry name" value="TPR_16"/>
    <property type="match status" value="1"/>
</dbReference>
<name>A0A6M0QXU5_9RHOB</name>
<dbReference type="Proteomes" id="UP000477782">
    <property type="component" value="Unassembled WGS sequence"/>
</dbReference>
<accession>A0A6M0QXU5</accession>
<keyword evidence="1" id="KW-0802">TPR repeat</keyword>
<dbReference type="Gene3D" id="1.25.40.10">
    <property type="entry name" value="Tetratricopeptide repeat domain"/>
    <property type="match status" value="2"/>
</dbReference>
<keyword evidence="3" id="KW-1185">Reference proteome</keyword>
<dbReference type="AlphaFoldDB" id="A0A6M0QXU5"/>
<protein>
    <submittedName>
        <fullName evidence="2">Tetratricopeptide repeat protein</fullName>
    </submittedName>
</protein>
<reference evidence="2 3" key="1">
    <citation type="submission" date="2020-02" db="EMBL/GenBank/DDBJ databases">
        <authorList>
            <person name="Chen W.-M."/>
        </authorList>
    </citation>
    <scope>NUCLEOTIDE SEQUENCE [LARGE SCALE GENOMIC DNA]</scope>
    <source>
        <strain evidence="2 3">KMS-5</strain>
    </source>
</reference>
<dbReference type="InterPro" id="IPR019734">
    <property type="entry name" value="TPR_rpt"/>
</dbReference>
<sequence>MRRLLTGAAVLALAACVDGTPGDLSGFGDRATTITDTANRDYYPDDQHIVSAKLQFKQENYGKAASLFKQALEVAPTDPEALLGYAAANDMLARFDQSDLAYRQLKPIIGNTVVFHNNYGYSLLLRGNLQGARQHFLAAYEMAPDNPHVANNLELLRNSVNYQRRAKGDLQGI</sequence>
<organism evidence="2 3">
    <name type="scientific">Tabrizicola oligotrophica</name>
    <dbReference type="NCBI Taxonomy" id="2710650"/>
    <lineage>
        <taxon>Bacteria</taxon>
        <taxon>Pseudomonadati</taxon>
        <taxon>Pseudomonadota</taxon>
        <taxon>Alphaproteobacteria</taxon>
        <taxon>Rhodobacterales</taxon>
        <taxon>Paracoccaceae</taxon>
        <taxon>Tabrizicola</taxon>
    </lineage>
</organism>
<evidence type="ECO:0000313" key="2">
    <source>
        <dbReference type="EMBL" id="NEY91262.1"/>
    </source>
</evidence>
<dbReference type="EMBL" id="JAAIVJ010000008">
    <property type="protein sequence ID" value="NEY91262.1"/>
    <property type="molecule type" value="Genomic_DNA"/>
</dbReference>
<proteinExistence type="predicted"/>
<evidence type="ECO:0000256" key="1">
    <source>
        <dbReference type="PROSITE-ProRule" id="PRU00339"/>
    </source>
</evidence>
<comment type="caution">
    <text evidence="2">The sequence shown here is derived from an EMBL/GenBank/DDBJ whole genome shotgun (WGS) entry which is preliminary data.</text>
</comment>
<evidence type="ECO:0000313" key="3">
    <source>
        <dbReference type="Proteomes" id="UP000477782"/>
    </source>
</evidence>
<dbReference type="RefSeq" id="WP_164626522.1">
    <property type="nucleotide sequence ID" value="NZ_JAAIVJ010000008.1"/>
</dbReference>
<gene>
    <name evidence="2" type="ORF">G4Z14_13230</name>
</gene>